<keyword evidence="2" id="KW-1185">Reference proteome</keyword>
<dbReference type="RefSeq" id="WP_128536141.1">
    <property type="nucleotide sequence ID" value="NZ_SBIW01000026.1"/>
</dbReference>
<dbReference type="Proteomes" id="UP000286701">
    <property type="component" value="Unassembled WGS sequence"/>
</dbReference>
<organism evidence="1 2">
    <name type="scientific">Mucilaginibacter gilvus</name>
    <dbReference type="NCBI Taxonomy" id="2305909"/>
    <lineage>
        <taxon>Bacteria</taxon>
        <taxon>Pseudomonadati</taxon>
        <taxon>Bacteroidota</taxon>
        <taxon>Sphingobacteriia</taxon>
        <taxon>Sphingobacteriales</taxon>
        <taxon>Sphingobacteriaceae</taxon>
        <taxon>Mucilaginibacter</taxon>
    </lineage>
</organism>
<evidence type="ECO:0000313" key="1">
    <source>
        <dbReference type="EMBL" id="RWY47363.1"/>
    </source>
</evidence>
<gene>
    <name evidence="1" type="ORF">EPL05_21955</name>
</gene>
<reference evidence="1 2" key="1">
    <citation type="submission" date="2019-01" db="EMBL/GenBank/DDBJ databases">
        <title>Mucilaginibacter antarcticum sp. nov., isolated from antarctic soil.</title>
        <authorList>
            <person name="Yan Y.-Q."/>
            <person name="Du Z.-J."/>
        </authorList>
    </citation>
    <scope>NUCLEOTIDE SEQUENCE [LARGE SCALE GENOMIC DNA]</scope>
    <source>
        <strain evidence="1 2">F01003</strain>
    </source>
</reference>
<accession>A0A3S3UP54</accession>
<name>A0A3S3UP54_9SPHI</name>
<protein>
    <submittedName>
        <fullName evidence="1">Uncharacterized protein</fullName>
    </submittedName>
</protein>
<dbReference type="EMBL" id="SBIW01000026">
    <property type="protein sequence ID" value="RWY47363.1"/>
    <property type="molecule type" value="Genomic_DNA"/>
</dbReference>
<evidence type="ECO:0000313" key="2">
    <source>
        <dbReference type="Proteomes" id="UP000286701"/>
    </source>
</evidence>
<comment type="caution">
    <text evidence="1">The sequence shown here is derived from an EMBL/GenBank/DDBJ whole genome shotgun (WGS) entry which is preliminary data.</text>
</comment>
<proteinExistence type="predicted"/>
<dbReference type="AlphaFoldDB" id="A0A3S3UP54"/>
<sequence length="100" mass="11399">MAANKNKSSSVNSLWKDTVKRLKKIKGKSKKKAVKFFVKEKLTEIRRYIAVIKENEKTVTPTVLTNELANQIGDLRPSAHLINELQKNHILNPVDETENS</sequence>